<dbReference type="AlphaFoldDB" id="A0A3M0YZB4"/>
<sequence length="130" mass="14363">MDFLKNLFFAKKSGNLVEKIGSFEVVTLENIVGTFLSLMSAMGMASLPVGVSTTGKGVVIRKRGKKYIIILYRYDPPIKFVWTGPINDSNLLKVITKIAEQNESRIIAGINSFRLNNGQRQIQLALAAKS</sequence>
<evidence type="ECO:0000313" key="1">
    <source>
        <dbReference type="EMBL" id="RMD77043.1"/>
    </source>
</evidence>
<proteinExistence type="predicted"/>
<dbReference type="Proteomes" id="UP000269410">
    <property type="component" value="Unassembled WGS sequence"/>
</dbReference>
<gene>
    <name evidence="1" type="ORF">D6810_02165</name>
</gene>
<protein>
    <submittedName>
        <fullName evidence="1">Uncharacterized protein</fullName>
    </submittedName>
</protein>
<reference evidence="1 2" key="1">
    <citation type="submission" date="2018-10" db="EMBL/GenBank/DDBJ databases">
        <title>Thermophilic Lithotrophy and Phototrophy in an Intertidal, Iron-rich, Geothermal Spring.</title>
        <authorList>
            <person name="Ward L.M."/>
            <person name="Idei A."/>
            <person name="Nakagawa M."/>
            <person name="Ueno Y."/>
            <person name="Fischer W."/>
            <person name="Mcglynn S.E."/>
        </authorList>
    </citation>
    <scope>NUCLEOTIDE SEQUENCE [LARGE SCALE GENOMIC DNA]</scope>
    <source>
        <strain evidence="1">J137</strain>
    </source>
</reference>
<dbReference type="EMBL" id="RFKV01000071">
    <property type="protein sequence ID" value="RMD77043.1"/>
    <property type="molecule type" value="Genomic_DNA"/>
</dbReference>
<organism evidence="1 2">
    <name type="scientific">Candidatus Dojkabacteria bacterium</name>
    <dbReference type="NCBI Taxonomy" id="2099670"/>
    <lineage>
        <taxon>Bacteria</taxon>
        <taxon>Candidatus Dojkabacteria</taxon>
    </lineage>
</organism>
<name>A0A3M0YZB4_9BACT</name>
<comment type="caution">
    <text evidence="1">The sequence shown here is derived from an EMBL/GenBank/DDBJ whole genome shotgun (WGS) entry which is preliminary data.</text>
</comment>
<accession>A0A3M0YZB4</accession>
<evidence type="ECO:0000313" key="2">
    <source>
        <dbReference type="Proteomes" id="UP000269410"/>
    </source>
</evidence>